<dbReference type="GO" id="GO:0004386">
    <property type="term" value="F:helicase activity"/>
    <property type="evidence" value="ECO:0007669"/>
    <property type="project" value="UniProtKB-KW"/>
</dbReference>
<proteinExistence type="predicted"/>
<protein>
    <submittedName>
        <fullName evidence="6">tRNA-splicing endonuclease positive effector-related, putative</fullName>
    </submittedName>
</protein>
<evidence type="ECO:0000313" key="6">
    <source>
        <dbReference type="EMBL" id="EGR28123.1"/>
    </source>
</evidence>
<dbReference type="EMBL" id="GL984291">
    <property type="protein sequence ID" value="EGR28123.1"/>
    <property type="molecule type" value="Genomic_DNA"/>
</dbReference>
<evidence type="ECO:0000256" key="1">
    <source>
        <dbReference type="ARBA" id="ARBA00022741"/>
    </source>
</evidence>
<dbReference type="GO" id="GO:0004519">
    <property type="term" value="F:endonuclease activity"/>
    <property type="evidence" value="ECO:0007669"/>
    <property type="project" value="UniProtKB-KW"/>
</dbReference>
<dbReference type="Proteomes" id="UP000008983">
    <property type="component" value="Unassembled WGS sequence"/>
</dbReference>
<evidence type="ECO:0000256" key="4">
    <source>
        <dbReference type="ARBA" id="ARBA00022840"/>
    </source>
</evidence>
<dbReference type="OrthoDB" id="295614at2759"/>
<dbReference type="RefSeq" id="XP_004027468.1">
    <property type="nucleotide sequence ID" value="XM_004027419.1"/>
</dbReference>
<dbReference type="InterPro" id="IPR027417">
    <property type="entry name" value="P-loop_NTPase"/>
</dbReference>
<evidence type="ECO:0000259" key="5">
    <source>
        <dbReference type="Pfam" id="PF13087"/>
    </source>
</evidence>
<dbReference type="PANTHER" id="PTHR10887">
    <property type="entry name" value="DNA2/NAM7 HELICASE FAMILY"/>
    <property type="match status" value="1"/>
</dbReference>
<keyword evidence="6" id="KW-0255">Endonuclease</keyword>
<dbReference type="InterPro" id="IPR041679">
    <property type="entry name" value="DNA2/NAM7-like_C"/>
</dbReference>
<reference evidence="6 7" key="1">
    <citation type="submission" date="2011-07" db="EMBL/GenBank/DDBJ databases">
        <authorList>
            <person name="Coyne R."/>
            <person name="Brami D."/>
            <person name="Johnson J."/>
            <person name="Hostetler J."/>
            <person name="Hannick L."/>
            <person name="Clark T."/>
            <person name="Cassidy-Hanley D."/>
            <person name="Inman J."/>
        </authorList>
    </citation>
    <scope>NUCLEOTIDE SEQUENCE [LARGE SCALE GENOMIC DNA]</scope>
    <source>
        <strain evidence="6 7">G5</strain>
    </source>
</reference>
<dbReference type="AlphaFoldDB" id="G0R347"/>
<dbReference type="Pfam" id="PF13087">
    <property type="entry name" value="AAA_12"/>
    <property type="match status" value="1"/>
</dbReference>
<evidence type="ECO:0000256" key="2">
    <source>
        <dbReference type="ARBA" id="ARBA00022801"/>
    </source>
</evidence>
<dbReference type="InterPro" id="IPR045055">
    <property type="entry name" value="DNA2/NAM7-like"/>
</dbReference>
<dbReference type="STRING" id="857967.G0R347"/>
<evidence type="ECO:0000256" key="3">
    <source>
        <dbReference type="ARBA" id="ARBA00022806"/>
    </source>
</evidence>
<name>G0R347_ICHMU</name>
<dbReference type="Gene3D" id="3.40.50.300">
    <property type="entry name" value="P-loop containing nucleotide triphosphate hydrolases"/>
    <property type="match status" value="2"/>
</dbReference>
<evidence type="ECO:0000313" key="7">
    <source>
        <dbReference type="Proteomes" id="UP000008983"/>
    </source>
</evidence>
<dbReference type="FunFam" id="3.40.50.300:FF:000326">
    <property type="entry name" value="P-loop containing nucleoside triphosphate hydrolase"/>
    <property type="match status" value="1"/>
</dbReference>
<dbReference type="InParanoid" id="G0R347"/>
<gene>
    <name evidence="6" type="ORF">IMG5_183090</name>
</gene>
<dbReference type="CDD" id="cd18808">
    <property type="entry name" value="SF1_C_Upf1"/>
    <property type="match status" value="1"/>
</dbReference>
<keyword evidence="3" id="KW-0347">Helicase</keyword>
<dbReference type="PANTHER" id="PTHR10887:SF495">
    <property type="entry name" value="HELICASE SENATAXIN ISOFORM X1-RELATED"/>
    <property type="match status" value="1"/>
</dbReference>
<keyword evidence="1" id="KW-0547">Nucleotide-binding</keyword>
<keyword evidence="2" id="KW-0378">Hydrolase</keyword>
<dbReference type="GeneID" id="14904182"/>
<keyword evidence="7" id="KW-1185">Reference proteome</keyword>
<dbReference type="GO" id="GO:0016787">
    <property type="term" value="F:hydrolase activity"/>
    <property type="evidence" value="ECO:0007669"/>
    <property type="project" value="UniProtKB-KW"/>
</dbReference>
<keyword evidence="6" id="KW-0540">Nuclease</keyword>
<dbReference type="eggNOG" id="KOG1801">
    <property type="taxonomic scope" value="Eukaryota"/>
</dbReference>
<feature type="domain" description="DNA2/NAM7 helicase-like C-terminal" evidence="5">
    <location>
        <begin position="21"/>
        <end position="216"/>
    </location>
</feature>
<organism evidence="6 7">
    <name type="scientific">Ichthyophthirius multifiliis</name>
    <name type="common">White spot disease agent</name>
    <name type="synonym">Ich</name>
    <dbReference type="NCBI Taxonomy" id="5932"/>
    <lineage>
        <taxon>Eukaryota</taxon>
        <taxon>Sar</taxon>
        <taxon>Alveolata</taxon>
        <taxon>Ciliophora</taxon>
        <taxon>Intramacronucleata</taxon>
        <taxon>Oligohymenophorea</taxon>
        <taxon>Hymenostomatida</taxon>
        <taxon>Ophryoglenina</taxon>
        <taxon>Ichthyophthirius</taxon>
    </lineage>
</organism>
<dbReference type="OMA" id="ANDLFYA"/>
<dbReference type="SUPFAM" id="SSF52540">
    <property type="entry name" value="P-loop containing nucleoside triphosphate hydrolases"/>
    <property type="match status" value="1"/>
</dbReference>
<keyword evidence="4" id="KW-0067">ATP-binding</keyword>
<dbReference type="InterPro" id="IPR047187">
    <property type="entry name" value="SF1_C_Upf1"/>
</dbReference>
<accession>G0R347</accession>
<sequence>MILIGDNKQLQATTFGKNQLYKRSLFERISQNQIEPYFLNKQYRMQPYLSLFPSQIFYKGNLKDSKKVQKRPFLFKSFLNENYSHFFIDIQFSKEIQNKSSFFNLEEAYLCISLVSEIISLLEKNQFPSNNLTIGVIAPYSQQVQCLKNLFRQQNWYLIYRKIIKIKTIDSFQGQEKDIIIFSTVRTSRIGFLQDEKRLNVALTRAKYCLYVVGNSNCLNKDFFWDSFIGFMSEQGKYGQILEKDNLLSNTGALILQGLISKGIRSLYKKKNKDKSIIQQGDQNQDQVITNNQDKKSGISLVDALSYYEIHNFTLCDLKQLIN</sequence>
<dbReference type="GO" id="GO:0005524">
    <property type="term" value="F:ATP binding"/>
    <property type="evidence" value="ECO:0007669"/>
    <property type="project" value="UniProtKB-KW"/>
</dbReference>
<dbReference type="GO" id="GO:0005694">
    <property type="term" value="C:chromosome"/>
    <property type="evidence" value="ECO:0007669"/>
    <property type="project" value="UniProtKB-ARBA"/>
</dbReference>